<gene>
    <name evidence="1" type="ORF">B0I08_10669</name>
</gene>
<dbReference type="AlphaFoldDB" id="A0A2T0VBA3"/>
<reference evidence="1 2" key="1">
    <citation type="submission" date="2018-03" db="EMBL/GenBank/DDBJ databases">
        <title>Genomic Encyclopedia of Type Strains, Phase III (KMG-III): the genomes of soil and plant-associated and newly described type strains.</title>
        <authorList>
            <person name="Whitman W."/>
        </authorList>
    </citation>
    <scope>NUCLEOTIDE SEQUENCE [LARGE SCALE GENOMIC DNA]</scope>
    <source>
        <strain evidence="1 2">CGMCC 1.12484</strain>
    </source>
</reference>
<protein>
    <submittedName>
        <fullName evidence="1">Uncharacterized protein</fullName>
    </submittedName>
</protein>
<dbReference type="Proteomes" id="UP000237983">
    <property type="component" value="Unassembled WGS sequence"/>
</dbReference>
<organism evidence="1 2">
    <name type="scientific">Glaciihabitans tibetensis</name>
    <dbReference type="NCBI Taxonomy" id="1266600"/>
    <lineage>
        <taxon>Bacteria</taxon>
        <taxon>Bacillati</taxon>
        <taxon>Actinomycetota</taxon>
        <taxon>Actinomycetes</taxon>
        <taxon>Micrococcales</taxon>
        <taxon>Microbacteriaceae</taxon>
        <taxon>Glaciihabitans</taxon>
    </lineage>
</organism>
<evidence type="ECO:0000313" key="1">
    <source>
        <dbReference type="EMBL" id="PRY67462.1"/>
    </source>
</evidence>
<accession>A0A2T0VBA3</accession>
<sequence length="68" mass="7110">MVGNVGGCVEAGLITITDDTIGTDSKASEIPTGHRAAAFGQRVHTAPQTRTFEGMLLSRRDPRTGGLL</sequence>
<dbReference type="EMBL" id="PVTL01000006">
    <property type="protein sequence ID" value="PRY67462.1"/>
    <property type="molecule type" value="Genomic_DNA"/>
</dbReference>
<name>A0A2T0VBA3_9MICO</name>
<comment type="caution">
    <text evidence="1">The sequence shown here is derived from an EMBL/GenBank/DDBJ whole genome shotgun (WGS) entry which is preliminary data.</text>
</comment>
<proteinExistence type="predicted"/>
<keyword evidence="2" id="KW-1185">Reference proteome</keyword>
<evidence type="ECO:0000313" key="2">
    <source>
        <dbReference type="Proteomes" id="UP000237983"/>
    </source>
</evidence>